<dbReference type="EMBL" id="OU342829">
    <property type="protein sequence ID" value="CAG7581712.1"/>
    <property type="molecule type" value="Genomic_DNA"/>
</dbReference>
<name>A0A8D9CB00_9VIRU</name>
<sequence>MKFRKGDKVMCKIHLPHRYLERGGEIVEVDEEKQLYKVGFNNKMISPAMVEEKDITVDIQPNREKRLQEILKEENKEILDSWGYDERD</sequence>
<protein>
    <submittedName>
        <fullName evidence="1">Uncharacterized protein</fullName>
    </submittedName>
</protein>
<accession>A0A8D9CB00</accession>
<evidence type="ECO:0000313" key="1">
    <source>
        <dbReference type="EMBL" id="CAG7581712.1"/>
    </source>
</evidence>
<proteinExistence type="predicted"/>
<reference evidence="1" key="1">
    <citation type="submission" date="2021-06" db="EMBL/GenBank/DDBJ databases">
        <authorList>
            <person name="Gannon L."/>
            <person name="Redgwell R T."/>
            <person name="Michniewski S."/>
            <person name="Harrison D C."/>
            <person name="Millard A."/>
        </authorList>
    </citation>
    <scope>NUCLEOTIDE SEQUENCE</scope>
</reference>
<organism evidence="1">
    <name type="scientific">uncultured marine phage</name>
    <dbReference type="NCBI Taxonomy" id="707152"/>
    <lineage>
        <taxon>Viruses</taxon>
        <taxon>environmental samples</taxon>
    </lineage>
</organism>
<gene>
    <name evidence="1" type="ORF">SLAVMIC_00993</name>
</gene>